<dbReference type="RefSeq" id="WP_106194469.1">
    <property type="nucleotide sequence ID" value="NZ_PVTF01000015.1"/>
</dbReference>
<dbReference type="InterPro" id="IPR000792">
    <property type="entry name" value="Tscrpt_reg_LuxR_C"/>
</dbReference>
<dbReference type="InterPro" id="IPR003593">
    <property type="entry name" value="AAA+_ATPase"/>
</dbReference>
<dbReference type="Pfam" id="PF13191">
    <property type="entry name" value="AAA_16"/>
    <property type="match status" value="1"/>
</dbReference>
<dbReference type="OrthoDB" id="4500249at2"/>
<accession>A0A2T0SN95</accession>
<dbReference type="PANTHER" id="PTHR16305">
    <property type="entry name" value="TESTICULAR SOLUBLE ADENYLYL CYCLASE"/>
    <property type="match status" value="1"/>
</dbReference>
<dbReference type="Gene3D" id="1.10.10.10">
    <property type="entry name" value="Winged helix-like DNA-binding domain superfamily/Winged helix DNA-binding domain"/>
    <property type="match status" value="1"/>
</dbReference>
<dbReference type="PROSITE" id="PS50043">
    <property type="entry name" value="HTH_LUXR_2"/>
    <property type="match status" value="1"/>
</dbReference>
<reference evidence="4 5" key="1">
    <citation type="submission" date="2018-03" db="EMBL/GenBank/DDBJ databases">
        <title>Genomic Encyclopedia of Archaeal and Bacterial Type Strains, Phase II (KMG-II): from individual species to whole genera.</title>
        <authorList>
            <person name="Goeker M."/>
        </authorList>
    </citation>
    <scope>NUCLEOTIDE SEQUENCE [LARGE SCALE GENOMIC DNA]</scope>
    <source>
        <strain evidence="4 5">DSM 44720</strain>
    </source>
</reference>
<name>A0A2T0SN95_9PSEU</name>
<dbReference type="InterPro" id="IPR041664">
    <property type="entry name" value="AAA_16"/>
</dbReference>
<evidence type="ECO:0000259" key="3">
    <source>
        <dbReference type="PROSITE" id="PS50043"/>
    </source>
</evidence>
<dbReference type="GO" id="GO:0004016">
    <property type="term" value="F:adenylate cyclase activity"/>
    <property type="evidence" value="ECO:0007669"/>
    <property type="project" value="TreeGrafter"/>
</dbReference>
<feature type="domain" description="HTH luxR-type" evidence="3">
    <location>
        <begin position="842"/>
        <end position="907"/>
    </location>
</feature>
<dbReference type="Proteomes" id="UP000239494">
    <property type="component" value="Unassembled WGS sequence"/>
</dbReference>
<dbReference type="SUPFAM" id="SSF52540">
    <property type="entry name" value="P-loop containing nucleoside triphosphate hydrolases"/>
    <property type="match status" value="1"/>
</dbReference>
<dbReference type="GO" id="GO:0005737">
    <property type="term" value="C:cytoplasm"/>
    <property type="evidence" value="ECO:0007669"/>
    <property type="project" value="TreeGrafter"/>
</dbReference>
<dbReference type="AlphaFoldDB" id="A0A2T0SN95"/>
<keyword evidence="2" id="KW-0067">ATP-binding</keyword>
<dbReference type="InterPro" id="IPR016032">
    <property type="entry name" value="Sig_transdc_resp-reg_C-effctor"/>
</dbReference>
<dbReference type="CDD" id="cd06170">
    <property type="entry name" value="LuxR_C_like"/>
    <property type="match status" value="1"/>
</dbReference>
<evidence type="ECO:0000313" key="4">
    <source>
        <dbReference type="EMBL" id="PRY34890.1"/>
    </source>
</evidence>
<dbReference type="InterPro" id="IPR027417">
    <property type="entry name" value="P-loop_NTPase"/>
</dbReference>
<dbReference type="GO" id="GO:0003677">
    <property type="term" value="F:DNA binding"/>
    <property type="evidence" value="ECO:0007669"/>
    <property type="project" value="InterPro"/>
</dbReference>
<dbReference type="EMBL" id="PVTF01000015">
    <property type="protein sequence ID" value="PRY34890.1"/>
    <property type="molecule type" value="Genomic_DNA"/>
</dbReference>
<proteinExistence type="predicted"/>
<dbReference type="GO" id="GO:0006355">
    <property type="term" value="P:regulation of DNA-templated transcription"/>
    <property type="evidence" value="ECO:0007669"/>
    <property type="project" value="InterPro"/>
</dbReference>
<evidence type="ECO:0000256" key="2">
    <source>
        <dbReference type="ARBA" id="ARBA00022840"/>
    </source>
</evidence>
<protein>
    <submittedName>
        <fullName evidence="4">Regulatory LuxR family protein</fullName>
    </submittedName>
</protein>
<dbReference type="SMART" id="SM00382">
    <property type="entry name" value="AAA"/>
    <property type="match status" value="1"/>
</dbReference>
<dbReference type="SMART" id="SM00421">
    <property type="entry name" value="HTH_LUXR"/>
    <property type="match status" value="1"/>
</dbReference>
<comment type="caution">
    <text evidence="4">The sequence shown here is derived from an EMBL/GenBank/DDBJ whole genome shotgun (WGS) entry which is preliminary data.</text>
</comment>
<dbReference type="Pfam" id="PF00196">
    <property type="entry name" value="GerE"/>
    <property type="match status" value="1"/>
</dbReference>
<sequence length="907" mass="95434">MRGQFVAIRQPEMARLLSVLDVVGKGAPRVVHLVGDPGSGKSRLLSWFAEQARRSGAGVVSWRCDGRDQGVPLGSVADLLDLGQLTATSGDGTSAGAAGGIRAVGRQVRALLEERASQGLVLLLDDVHWADPESVELIEFLVRKPVRAPLLLVLAHRGRQAPAKLAAALADGCVDGVVERIDLGPIGPVDAARLLGMAVGDPAVARLTEEAEGNPLYLRVLADGGPSDEVSATLTAEMALLSPAEAVVADVGAVFGRFGLNGIAYATGLPADVVCHAVGDLHRRNLIRTVARSPSYAFEFRHRVVADIRYEGIEPCARRKGHLKAFQYHVDQGEDGLAVDRHVELALAVPDEETVQAVRETAERLVRTNPAAVARWLGIAARALVAAGGQPAELVAVTDLRARALAAAGRHQQSREVLDALVEDPVLRSGPERLRLVAAAALRDAFLGQPVDAASGGDLPVRLVVAQAFSAMVENLAPNPELVALALDTARRSHDTAGEAGALAVRAMGQIYGGEVDAASETVVACARLVDGLADDALDGDPEYLAILGWAEALLCWMHPAERHLRRGMALARRTGRVHALPLLLVGLSGVRRQTGRTDEARVLAAEAVDHARRMEAGEVLGLALAAEALCAAPDQHALWLAERAAAELSPRHGWSWAASVALGFAAGAEGDGERFRRLVVEAGGGPELPVLPVFLRAPCFEALATVAIGRGEDVRPWVERAALAAEAFPGPVQRGAGELAWGHLLRASGEGHAAVACYLKAAETFAPAGLVPSQVRAILLAATAAVEAGSFRLAGMLVGRGRALAAQFGVSRGLGVSRGFGVARGEEDEGVREVPRPRESPCGALGTLTNREQEVARIAGEGATTREIAKRLSLSPRTVDVHLTKIYRKLHLRSRAELARFMAAVN</sequence>
<gene>
    <name evidence="4" type="ORF">CLV43_115167</name>
</gene>
<dbReference type="InterPro" id="IPR036388">
    <property type="entry name" value="WH-like_DNA-bd_sf"/>
</dbReference>
<keyword evidence="5" id="KW-1185">Reference proteome</keyword>
<dbReference type="Gene3D" id="3.40.50.300">
    <property type="entry name" value="P-loop containing nucleotide triphosphate hydrolases"/>
    <property type="match status" value="1"/>
</dbReference>
<dbReference type="SUPFAM" id="SSF46894">
    <property type="entry name" value="C-terminal effector domain of the bipartite response regulators"/>
    <property type="match status" value="1"/>
</dbReference>
<dbReference type="GO" id="GO:0005524">
    <property type="term" value="F:ATP binding"/>
    <property type="evidence" value="ECO:0007669"/>
    <property type="project" value="UniProtKB-KW"/>
</dbReference>
<dbReference type="PRINTS" id="PR00038">
    <property type="entry name" value="HTHLUXR"/>
</dbReference>
<evidence type="ECO:0000313" key="5">
    <source>
        <dbReference type="Proteomes" id="UP000239494"/>
    </source>
</evidence>
<keyword evidence="1" id="KW-0547">Nucleotide-binding</keyword>
<organism evidence="4 5">
    <name type="scientific">Umezawaea tangerina</name>
    <dbReference type="NCBI Taxonomy" id="84725"/>
    <lineage>
        <taxon>Bacteria</taxon>
        <taxon>Bacillati</taxon>
        <taxon>Actinomycetota</taxon>
        <taxon>Actinomycetes</taxon>
        <taxon>Pseudonocardiales</taxon>
        <taxon>Pseudonocardiaceae</taxon>
        <taxon>Umezawaea</taxon>
    </lineage>
</organism>
<evidence type="ECO:0000256" key="1">
    <source>
        <dbReference type="ARBA" id="ARBA00022741"/>
    </source>
</evidence>
<dbReference type="PANTHER" id="PTHR16305:SF35">
    <property type="entry name" value="TRANSCRIPTIONAL ACTIVATOR DOMAIN"/>
    <property type="match status" value="1"/>
</dbReference>